<comment type="caution">
    <text evidence="1">The sequence shown here is derived from an EMBL/GenBank/DDBJ whole genome shotgun (WGS) entry which is preliminary data.</text>
</comment>
<dbReference type="InterPro" id="IPR008551">
    <property type="entry name" value="TANGO2"/>
</dbReference>
<keyword evidence="2" id="KW-1185">Reference proteome</keyword>
<dbReference type="PANTHER" id="PTHR17985:SF8">
    <property type="entry name" value="TRANSPORT AND GOLGI ORGANIZATION PROTEIN 2 HOMOLOG"/>
    <property type="match status" value="1"/>
</dbReference>
<gene>
    <name evidence="1" type="ORF">EV146_101377</name>
</gene>
<organism evidence="1 2">
    <name type="scientific">Mesobacillus foraminis</name>
    <dbReference type="NCBI Taxonomy" id="279826"/>
    <lineage>
        <taxon>Bacteria</taxon>
        <taxon>Bacillati</taxon>
        <taxon>Bacillota</taxon>
        <taxon>Bacilli</taxon>
        <taxon>Bacillales</taxon>
        <taxon>Bacillaceae</taxon>
        <taxon>Mesobacillus</taxon>
    </lineage>
</organism>
<dbReference type="EMBL" id="SLVV01000001">
    <property type="protein sequence ID" value="TCN28046.1"/>
    <property type="molecule type" value="Genomic_DNA"/>
</dbReference>
<dbReference type="RefSeq" id="WP_132001169.1">
    <property type="nucleotide sequence ID" value="NZ_JABUHM010000006.1"/>
</dbReference>
<evidence type="ECO:0000313" key="1">
    <source>
        <dbReference type="EMBL" id="TCN28046.1"/>
    </source>
</evidence>
<accession>A0A4R2BLV3</accession>
<dbReference type="AlphaFoldDB" id="A0A4R2BLV3"/>
<evidence type="ECO:0000313" key="2">
    <source>
        <dbReference type="Proteomes" id="UP000295689"/>
    </source>
</evidence>
<dbReference type="Pfam" id="PF05742">
    <property type="entry name" value="TANGO2"/>
    <property type="match status" value="1"/>
</dbReference>
<name>A0A4R2BLV3_9BACI</name>
<sequence>MCLILFAYHAHPEYKLIVAANRDEFYQRSTAPAHFWEDQPAILGGRDLEKMGTWMGVTTTGRYAALTNYRDPKESSAGKSSRGELVANYLKGTALPETFMVETAEAREKYPGYNLLAGDSAGLFYYSNIENKVHRVEPGIHGLSNHLLNTDWPKVTKGREGLKTIIDQSKESGPGEKEMIDELFALLQDADPAPDELLPKTGISREWERLLSPLFIKSEDYGTRSSTVFLMSERHIKYVERVFTNGEQKTSEYTISLQ</sequence>
<protein>
    <submittedName>
        <fullName evidence="1">Uncharacterized protein with NRDE domain</fullName>
    </submittedName>
</protein>
<reference evidence="1 2" key="1">
    <citation type="journal article" date="2015" name="Stand. Genomic Sci.">
        <title>Genomic Encyclopedia of Bacterial and Archaeal Type Strains, Phase III: the genomes of soil and plant-associated and newly described type strains.</title>
        <authorList>
            <person name="Whitman W.B."/>
            <person name="Woyke T."/>
            <person name="Klenk H.P."/>
            <person name="Zhou Y."/>
            <person name="Lilburn T.G."/>
            <person name="Beck B.J."/>
            <person name="De Vos P."/>
            <person name="Vandamme P."/>
            <person name="Eisen J.A."/>
            <person name="Garrity G."/>
            <person name="Hugenholtz P."/>
            <person name="Kyrpides N.C."/>
        </authorList>
    </citation>
    <scope>NUCLEOTIDE SEQUENCE [LARGE SCALE GENOMIC DNA]</scope>
    <source>
        <strain evidence="1 2">CV53</strain>
    </source>
</reference>
<dbReference type="PANTHER" id="PTHR17985">
    <property type="entry name" value="SER/THR-RICH PROTEIN T10 IN DGCR REGION"/>
    <property type="match status" value="1"/>
</dbReference>
<dbReference type="Proteomes" id="UP000295689">
    <property type="component" value="Unassembled WGS sequence"/>
</dbReference>
<proteinExistence type="predicted"/>